<evidence type="ECO:0000313" key="9">
    <source>
        <dbReference type="Proteomes" id="UP000193083"/>
    </source>
</evidence>
<evidence type="ECO:0000256" key="1">
    <source>
        <dbReference type="ARBA" id="ARBA00004167"/>
    </source>
</evidence>
<keyword evidence="7" id="KW-0732">Signal</keyword>
<dbReference type="EMBL" id="FXBL01000004">
    <property type="protein sequence ID" value="SMH46551.1"/>
    <property type="molecule type" value="Genomic_DNA"/>
</dbReference>
<evidence type="ECO:0000256" key="4">
    <source>
        <dbReference type="ARBA" id="ARBA00022475"/>
    </source>
</evidence>
<comment type="similarity">
    <text evidence="2">Belongs to the BA14k family.</text>
</comment>
<name>A0A1X7P6N7_9HYPH</name>
<comment type="subcellular location">
    <subcellularLocation>
        <location evidence="1">Membrane</location>
        <topology evidence="1">Single-pass membrane protein</topology>
    </subcellularLocation>
</comment>
<reference evidence="8 9" key="1">
    <citation type="submission" date="2017-04" db="EMBL/GenBank/DDBJ databases">
        <authorList>
            <person name="Afonso C.L."/>
            <person name="Miller P.J."/>
            <person name="Scott M.A."/>
            <person name="Spackman E."/>
            <person name="Goraichik I."/>
            <person name="Dimitrov K.M."/>
            <person name="Suarez D.L."/>
            <person name="Swayne D.E."/>
        </authorList>
    </citation>
    <scope>NUCLEOTIDE SEQUENCE [LARGE SCALE GENOMIC DNA]</scope>
    <source>
        <strain evidence="8 9">B5P</strain>
    </source>
</reference>
<evidence type="ECO:0000313" key="8">
    <source>
        <dbReference type="EMBL" id="SMH46551.1"/>
    </source>
</evidence>
<gene>
    <name evidence="8" type="ORF">SAMN02982922_3373</name>
</gene>
<feature type="signal peptide" evidence="7">
    <location>
        <begin position="1"/>
        <end position="37"/>
    </location>
</feature>
<evidence type="ECO:0000256" key="6">
    <source>
        <dbReference type="ARBA" id="ARBA00025321"/>
    </source>
</evidence>
<keyword evidence="9" id="KW-1185">Reference proteome</keyword>
<keyword evidence="5" id="KW-0430">Lectin</keyword>
<dbReference type="OrthoDB" id="8117189at2"/>
<feature type="chain" id="PRO_5012123602" description="Lectin-like protein BA14k" evidence="7">
    <location>
        <begin position="38"/>
        <end position="159"/>
    </location>
</feature>
<dbReference type="AlphaFoldDB" id="A0A1X7P6N7"/>
<keyword evidence="4" id="KW-1003">Cell membrane</keyword>
<evidence type="ECO:0000256" key="5">
    <source>
        <dbReference type="ARBA" id="ARBA00022734"/>
    </source>
</evidence>
<dbReference type="InterPro" id="IPR012413">
    <property type="entry name" value="BA14K"/>
</dbReference>
<dbReference type="RefSeq" id="WP_085465206.1">
    <property type="nucleotide sequence ID" value="NZ_FXBL01000004.1"/>
</dbReference>
<organism evidence="8 9">
    <name type="scientific">Mesorhizobium australicum</name>
    <dbReference type="NCBI Taxonomy" id="536018"/>
    <lineage>
        <taxon>Bacteria</taxon>
        <taxon>Pseudomonadati</taxon>
        <taxon>Pseudomonadota</taxon>
        <taxon>Alphaproteobacteria</taxon>
        <taxon>Hyphomicrobiales</taxon>
        <taxon>Phyllobacteriaceae</taxon>
        <taxon>Mesorhizobium</taxon>
    </lineage>
</organism>
<dbReference type="Proteomes" id="UP000193083">
    <property type="component" value="Unassembled WGS sequence"/>
</dbReference>
<comment type="function">
    <text evidence="6">Has immunoglobulin-binding and hemagglutination properties, and can bind to mannose. Essential for virulence. May be involved in LPS biosynthesis or polysaccharide transport.</text>
</comment>
<accession>A0A1X7P6N7</accession>
<evidence type="ECO:0000256" key="2">
    <source>
        <dbReference type="ARBA" id="ARBA00010270"/>
    </source>
</evidence>
<dbReference type="GO" id="GO:0016020">
    <property type="term" value="C:membrane"/>
    <property type="evidence" value="ECO:0007669"/>
    <property type="project" value="UniProtKB-SubCell"/>
</dbReference>
<protein>
    <recommendedName>
        <fullName evidence="3">Lectin-like protein BA14k</fullName>
    </recommendedName>
</protein>
<evidence type="ECO:0000256" key="3">
    <source>
        <dbReference type="ARBA" id="ARBA00020552"/>
    </source>
</evidence>
<keyword evidence="4" id="KW-0472">Membrane</keyword>
<dbReference type="GO" id="GO:0030246">
    <property type="term" value="F:carbohydrate binding"/>
    <property type="evidence" value="ECO:0007669"/>
    <property type="project" value="UniProtKB-KW"/>
</dbReference>
<evidence type="ECO:0000256" key="7">
    <source>
        <dbReference type="SAM" id="SignalP"/>
    </source>
</evidence>
<sequence>MNPRTASIDGKTNHAARRIAAALSLFAIMAGAAPAAADNYVVIPSPVISGNTPPYGPGFDTGVVVRPQDGCRTVVNCAPGNYQNRPAHRRYYDNYFDVPTPRYSGQRRVGGNPAIGGSSRLGEASSHSEWCSTRYRSYRASDNTFQPFDGPRQPCVSPF</sequence>
<proteinExistence type="inferred from homology"/>
<dbReference type="Pfam" id="PF07886">
    <property type="entry name" value="BA14K"/>
    <property type="match status" value="1"/>
</dbReference>